<evidence type="ECO:0000256" key="3">
    <source>
        <dbReference type="ARBA" id="ARBA00022468"/>
    </source>
</evidence>
<keyword evidence="3" id="KW-0343">GTPase activation</keyword>
<dbReference type="PANTHER" id="PTHR12472:SF0">
    <property type="entry name" value="RAB3 GTPASE-ACTIVATING PROTEIN NON-CATALYTIC SUBUNIT"/>
    <property type="match status" value="1"/>
</dbReference>
<dbReference type="InterPro" id="IPR029257">
    <property type="entry name" value="RAB3GAP2_C"/>
</dbReference>
<comment type="subcellular location">
    <subcellularLocation>
        <location evidence="1">Cytoplasm</location>
    </subcellularLocation>
</comment>
<dbReference type="RefSeq" id="XP_026684372.1">
    <property type="nucleotide sequence ID" value="XM_026828571.1"/>
</dbReference>
<organism evidence="7 8">
    <name type="scientific">Diaphorina citri</name>
    <name type="common">Asian citrus psyllid</name>
    <dbReference type="NCBI Taxonomy" id="121845"/>
    <lineage>
        <taxon>Eukaryota</taxon>
        <taxon>Metazoa</taxon>
        <taxon>Ecdysozoa</taxon>
        <taxon>Arthropoda</taxon>
        <taxon>Hexapoda</taxon>
        <taxon>Insecta</taxon>
        <taxon>Pterygota</taxon>
        <taxon>Neoptera</taxon>
        <taxon>Paraneoptera</taxon>
        <taxon>Hemiptera</taxon>
        <taxon>Sternorrhyncha</taxon>
        <taxon>Psylloidea</taxon>
        <taxon>Psyllidae</taxon>
        <taxon>Diaphorininae</taxon>
        <taxon>Diaphorina</taxon>
    </lineage>
</organism>
<dbReference type="GO" id="GO:0005096">
    <property type="term" value="F:GTPase activator activity"/>
    <property type="evidence" value="ECO:0007669"/>
    <property type="project" value="UniProtKB-KW"/>
</dbReference>
<protein>
    <submittedName>
        <fullName evidence="8">Rab3 GTPase-activating protein regulatory subunit-like</fullName>
    </submittedName>
</protein>
<comment type="similarity">
    <text evidence="2">Belongs to the Rab3-GAP regulatory subunit family.</text>
</comment>
<evidence type="ECO:0000313" key="7">
    <source>
        <dbReference type="Proteomes" id="UP000079169"/>
    </source>
</evidence>
<dbReference type="GO" id="GO:0005737">
    <property type="term" value="C:cytoplasm"/>
    <property type="evidence" value="ECO:0007669"/>
    <property type="project" value="UniProtKB-SubCell"/>
</dbReference>
<keyword evidence="4" id="KW-0963">Cytoplasm</keyword>
<evidence type="ECO:0000313" key="8">
    <source>
        <dbReference type="RefSeq" id="XP_026684372.1"/>
    </source>
</evidence>
<sequence length="697" mass="78041">MSATELATSVAEKRLPALSPLKIWAVDLDCLIYTVREFLVYSTLYLKYLILIFVGSKATVPQEEAASIEPAEDMGCRFGLCDSWRQGIDVVLSPLRSTCVVTDFLGRMSLLDTTSGVAVRQWKGYRDAQTGWITVEEDSSRSKSLRRSALFLVVYAPKRSLIEVWAMQQGPKVASFSLPQAGRLLYTSHGLMGQAGPTKPKGHAPVLFLGDNGVLMEIDVPFHCILTEKNSMRARDLHLLKKLRCAIRDHVNSDEKLLEEVNEVGSKLCTLVIIREALGYLINASHITPVVLGSFLARVKDTLTNVNAEGGEEDSNGGGEEKEDVIRNVDMLQSVTRFYEYISGIHDVPPDYTCVVDSGDACELEDLSKKLSISKKELTRISQLITSSVPSETKKTPNKKSVKFSANFIEYVQIFKILETQETKKDQKVKENKRDSPDKIKRDGKIHIDPSCSRDTLTSVSSVMFQGAVYGSCSLTDFMEHCKSSMIGAEDLIRLAILYWSNKEHGSNIYKEMIHFSNVLKCICIMKETCDEAWWQSLRTQLSECSNPLSAMTGALICRGVAIQWEKKLDQSESEDDIDWDTYDQASCQWSLLIGQLEDISLLDRSTTSCIVLDERYALPCEQPRVTLEYVLKQGRGCVTELVARWLCSCGFKPEYVVDRQDVEFTSGHNASSPNKKNRITGVAEGKLHFIIQFSNI</sequence>
<name>A0A3Q0J7C2_DIACI</name>
<evidence type="ECO:0000259" key="6">
    <source>
        <dbReference type="Pfam" id="PF14656"/>
    </source>
</evidence>
<feature type="domain" description="Rab3-GAP regulatory subunit N-terminal" evidence="5">
    <location>
        <begin position="60"/>
        <end position="185"/>
    </location>
</feature>
<dbReference type="STRING" id="121845.A0A3Q0J7C2"/>
<keyword evidence="7" id="KW-1185">Reference proteome</keyword>
<evidence type="ECO:0000256" key="2">
    <source>
        <dbReference type="ARBA" id="ARBA00008153"/>
    </source>
</evidence>
<accession>A0A3Q0J7C2</accession>
<evidence type="ECO:0000259" key="5">
    <source>
        <dbReference type="Pfam" id="PF14655"/>
    </source>
</evidence>
<gene>
    <name evidence="8" type="primary">LOC103516064</name>
</gene>
<dbReference type="PaxDb" id="121845-A0A3Q0J7C2"/>
<dbReference type="AlphaFoldDB" id="A0A3Q0J7C2"/>
<proteinExistence type="inferred from homology"/>
<dbReference type="GeneID" id="103516064"/>
<evidence type="ECO:0000256" key="1">
    <source>
        <dbReference type="ARBA" id="ARBA00004496"/>
    </source>
</evidence>
<dbReference type="Pfam" id="PF14655">
    <property type="entry name" value="RAB3GAP2_N"/>
    <property type="match status" value="1"/>
</dbReference>
<dbReference type="Pfam" id="PF14656">
    <property type="entry name" value="RAB3GAP2_C"/>
    <property type="match status" value="1"/>
</dbReference>
<dbReference type="InterPro" id="IPR026059">
    <property type="entry name" value="Rab3GAP2"/>
</dbReference>
<dbReference type="InterPro" id="IPR032839">
    <property type="entry name" value="RAB3GAP_N"/>
</dbReference>
<reference evidence="8" key="1">
    <citation type="submission" date="2025-08" db="UniProtKB">
        <authorList>
            <consortium name="RefSeq"/>
        </authorList>
    </citation>
    <scope>IDENTIFICATION</scope>
</reference>
<dbReference type="Proteomes" id="UP000079169">
    <property type="component" value="Unplaced"/>
</dbReference>
<evidence type="ECO:0000256" key="4">
    <source>
        <dbReference type="ARBA" id="ARBA00022490"/>
    </source>
</evidence>
<dbReference type="KEGG" id="dci:103516064"/>
<feature type="domain" description="Rab3GAP regulatory subunit C-terminal" evidence="6">
    <location>
        <begin position="491"/>
        <end position="677"/>
    </location>
</feature>
<dbReference type="PANTHER" id="PTHR12472">
    <property type="entry name" value="RAB3-GAP REGULATORY DOMAIN"/>
    <property type="match status" value="1"/>
</dbReference>